<feature type="compositionally biased region" description="Acidic residues" evidence="1">
    <location>
        <begin position="26"/>
        <end position="37"/>
    </location>
</feature>
<organism evidence="2 3">
    <name type="scientific">Linum trigynum</name>
    <dbReference type="NCBI Taxonomy" id="586398"/>
    <lineage>
        <taxon>Eukaryota</taxon>
        <taxon>Viridiplantae</taxon>
        <taxon>Streptophyta</taxon>
        <taxon>Embryophyta</taxon>
        <taxon>Tracheophyta</taxon>
        <taxon>Spermatophyta</taxon>
        <taxon>Magnoliopsida</taxon>
        <taxon>eudicotyledons</taxon>
        <taxon>Gunneridae</taxon>
        <taxon>Pentapetalae</taxon>
        <taxon>rosids</taxon>
        <taxon>fabids</taxon>
        <taxon>Malpighiales</taxon>
        <taxon>Linaceae</taxon>
        <taxon>Linum</taxon>
    </lineage>
</organism>
<evidence type="ECO:0000256" key="1">
    <source>
        <dbReference type="SAM" id="MobiDB-lite"/>
    </source>
</evidence>
<gene>
    <name evidence="2" type="ORF">LTRI10_LOCUS24806</name>
</gene>
<evidence type="ECO:0000313" key="2">
    <source>
        <dbReference type="EMBL" id="CAL1383540.1"/>
    </source>
</evidence>
<accession>A0AAV2EDA6</accession>
<feature type="region of interest" description="Disordered" evidence="1">
    <location>
        <begin position="1"/>
        <end position="66"/>
    </location>
</feature>
<evidence type="ECO:0000313" key="3">
    <source>
        <dbReference type="Proteomes" id="UP001497516"/>
    </source>
</evidence>
<dbReference type="Proteomes" id="UP001497516">
    <property type="component" value="Chromosome 4"/>
</dbReference>
<sequence length="66" mass="7259">MEDEPKEDYKEDCWEEVGEAEPALSTEEDSADKDIELEGGYGGSTSSIMIEGIARNGETDTKKTKL</sequence>
<dbReference type="EMBL" id="OZ034817">
    <property type="protein sequence ID" value="CAL1383540.1"/>
    <property type="molecule type" value="Genomic_DNA"/>
</dbReference>
<reference evidence="2 3" key="1">
    <citation type="submission" date="2024-04" db="EMBL/GenBank/DDBJ databases">
        <authorList>
            <person name="Fracassetti M."/>
        </authorList>
    </citation>
    <scope>NUCLEOTIDE SEQUENCE [LARGE SCALE GENOMIC DNA]</scope>
</reference>
<protein>
    <submittedName>
        <fullName evidence="2">Uncharacterized protein</fullName>
    </submittedName>
</protein>
<proteinExistence type="predicted"/>
<feature type="compositionally biased region" description="Basic and acidic residues" evidence="1">
    <location>
        <begin position="57"/>
        <end position="66"/>
    </location>
</feature>
<keyword evidence="3" id="KW-1185">Reference proteome</keyword>
<dbReference type="AlphaFoldDB" id="A0AAV2EDA6"/>
<name>A0AAV2EDA6_9ROSI</name>